<evidence type="ECO:0000313" key="1">
    <source>
        <dbReference type="EMBL" id="KAF2666205.1"/>
    </source>
</evidence>
<dbReference type="EMBL" id="MU004239">
    <property type="protein sequence ID" value="KAF2666205.1"/>
    <property type="molecule type" value="Genomic_DNA"/>
</dbReference>
<dbReference type="AlphaFoldDB" id="A0A6A6U1M9"/>
<keyword evidence="2" id="KW-1185">Reference proteome</keyword>
<dbReference type="Proteomes" id="UP000799302">
    <property type="component" value="Unassembled WGS sequence"/>
</dbReference>
<sequence>MTRYINTSAFAHLHGLKSNVFNLPPPLQTKSINLNLSKSLTDLPSTTTHTNPPISLS</sequence>
<protein>
    <submittedName>
        <fullName evidence="1">Uncharacterized protein</fullName>
    </submittedName>
</protein>
<accession>A0A6A6U1M9</accession>
<proteinExistence type="predicted"/>
<organism evidence="1 2">
    <name type="scientific">Microthyrium microscopicum</name>
    <dbReference type="NCBI Taxonomy" id="703497"/>
    <lineage>
        <taxon>Eukaryota</taxon>
        <taxon>Fungi</taxon>
        <taxon>Dikarya</taxon>
        <taxon>Ascomycota</taxon>
        <taxon>Pezizomycotina</taxon>
        <taxon>Dothideomycetes</taxon>
        <taxon>Dothideomycetes incertae sedis</taxon>
        <taxon>Microthyriales</taxon>
        <taxon>Microthyriaceae</taxon>
        <taxon>Microthyrium</taxon>
    </lineage>
</organism>
<reference evidence="1" key="1">
    <citation type="journal article" date="2020" name="Stud. Mycol.">
        <title>101 Dothideomycetes genomes: a test case for predicting lifestyles and emergence of pathogens.</title>
        <authorList>
            <person name="Haridas S."/>
            <person name="Albert R."/>
            <person name="Binder M."/>
            <person name="Bloem J."/>
            <person name="Labutti K."/>
            <person name="Salamov A."/>
            <person name="Andreopoulos B."/>
            <person name="Baker S."/>
            <person name="Barry K."/>
            <person name="Bills G."/>
            <person name="Bluhm B."/>
            <person name="Cannon C."/>
            <person name="Castanera R."/>
            <person name="Culley D."/>
            <person name="Daum C."/>
            <person name="Ezra D."/>
            <person name="Gonzalez J."/>
            <person name="Henrissat B."/>
            <person name="Kuo A."/>
            <person name="Liang C."/>
            <person name="Lipzen A."/>
            <person name="Lutzoni F."/>
            <person name="Magnuson J."/>
            <person name="Mondo S."/>
            <person name="Nolan M."/>
            <person name="Ohm R."/>
            <person name="Pangilinan J."/>
            <person name="Park H.-J."/>
            <person name="Ramirez L."/>
            <person name="Alfaro M."/>
            <person name="Sun H."/>
            <person name="Tritt A."/>
            <person name="Yoshinaga Y."/>
            <person name="Zwiers L.-H."/>
            <person name="Turgeon B."/>
            <person name="Goodwin S."/>
            <person name="Spatafora J."/>
            <person name="Crous P."/>
            <person name="Grigoriev I."/>
        </authorList>
    </citation>
    <scope>NUCLEOTIDE SEQUENCE</scope>
    <source>
        <strain evidence="1">CBS 115976</strain>
    </source>
</reference>
<evidence type="ECO:0000313" key="2">
    <source>
        <dbReference type="Proteomes" id="UP000799302"/>
    </source>
</evidence>
<gene>
    <name evidence="1" type="ORF">BT63DRAFT_427984</name>
</gene>
<name>A0A6A6U1M9_9PEZI</name>